<dbReference type="PIRSF" id="PIRSF028757">
    <property type="entry name" value="LD-carboxypeptidase"/>
    <property type="match status" value="1"/>
</dbReference>
<reference evidence="9 10" key="1">
    <citation type="submission" date="2016-10" db="EMBL/GenBank/DDBJ databases">
        <authorList>
            <person name="de Groot N.N."/>
        </authorList>
    </citation>
    <scope>NUCLEOTIDE SEQUENCE [LARGE SCALE GENOMIC DNA]</scope>
    <source>
        <strain evidence="9 10">DSM 19938</strain>
    </source>
</reference>
<evidence type="ECO:0000256" key="1">
    <source>
        <dbReference type="ARBA" id="ARBA00010233"/>
    </source>
</evidence>
<dbReference type="InterPro" id="IPR029062">
    <property type="entry name" value="Class_I_gatase-like"/>
</dbReference>
<feature type="domain" description="LD-carboxypeptidase N-terminal" evidence="7">
    <location>
        <begin position="16"/>
        <end position="132"/>
    </location>
</feature>
<dbReference type="GO" id="GO:0006508">
    <property type="term" value="P:proteolysis"/>
    <property type="evidence" value="ECO:0007669"/>
    <property type="project" value="UniProtKB-KW"/>
</dbReference>
<gene>
    <name evidence="9" type="ORF">SAMN04487995_1351</name>
</gene>
<dbReference type="GO" id="GO:0008236">
    <property type="term" value="F:serine-type peptidase activity"/>
    <property type="evidence" value="ECO:0007669"/>
    <property type="project" value="UniProtKB-KW"/>
</dbReference>
<evidence type="ECO:0000313" key="9">
    <source>
        <dbReference type="EMBL" id="SEI55884.1"/>
    </source>
</evidence>
<keyword evidence="4" id="KW-0378">Hydrolase</keyword>
<evidence type="ECO:0000313" key="10">
    <source>
        <dbReference type="Proteomes" id="UP000199532"/>
    </source>
</evidence>
<dbReference type="PANTHER" id="PTHR30237">
    <property type="entry name" value="MURAMOYLTETRAPEPTIDE CARBOXYPEPTIDASE"/>
    <property type="match status" value="1"/>
</dbReference>
<dbReference type="SUPFAM" id="SSF52317">
    <property type="entry name" value="Class I glutamine amidotransferase-like"/>
    <property type="match status" value="1"/>
</dbReference>
<keyword evidence="10" id="KW-1185">Reference proteome</keyword>
<accession>A0A1H6RR21</accession>
<dbReference type="Gene3D" id="3.40.50.10740">
    <property type="entry name" value="Class I glutamine amidotransferase-like"/>
    <property type="match status" value="1"/>
</dbReference>
<dbReference type="InterPro" id="IPR040921">
    <property type="entry name" value="Peptidase_S66C"/>
</dbReference>
<feature type="domain" description="LD-carboxypeptidase C-terminal" evidence="8">
    <location>
        <begin position="177"/>
        <end position="291"/>
    </location>
</feature>
<keyword evidence="5" id="KW-0720">Serine protease</keyword>
<dbReference type="InterPro" id="IPR003507">
    <property type="entry name" value="S66_fam"/>
</dbReference>
<feature type="active site" description="Charge relay system" evidence="6">
    <location>
        <position position="277"/>
    </location>
</feature>
<keyword evidence="2 9" id="KW-0121">Carboxypeptidase</keyword>
<dbReference type="InterPro" id="IPR027478">
    <property type="entry name" value="LdcA_N"/>
</dbReference>
<evidence type="ECO:0000256" key="4">
    <source>
        <dbReference type="ARBA" id="ARBA00022801"/>
    </source>
</evidence>
<dbReference type="Gene3D" id="3.50.30.60">
    <property type="entry name" value="LD-carboxypeptidase A C-terminal domain-like"/>
    <property type="match status" value="1"/>
</dbReference>
<evidence type="ECO:0000256" key="3">
    <source>
        <dbReference type="ARBA" id="ARBA00022670"/>
    </source>
</evidence>
<evidence type="ECO:0000256" key="2">
    <source>
        <dbReference type="ARBA" id="ARBA00022645"/>
    </source>
</evidence>
<dbReference type="InterPro" id="IPR040449">
    <property type="entry name" value="Peptidase_S66_N"/>
</dbReference>
<proteinExistence type="inferred from homology"/>
<feature type="active site" description="Charge relay system" evidence="6">
    <location>
        <position position="206"/>
    </location>
</feature>
<evidence type="ECO:0000259" key="8">
    <source>
        <dbReference type="Pfam" id="PF17676"/>
    </source>
</evidence>
<dbReference type="SUPFAM" id="SSF141986">
    <property type="entry name" value="LD-carboxypeptidase A C-terminal domain-like"/>
    <property type="match status" value="1"/>
</dbReference>
<dbReference type="RefSeq" id="WP_090333700.1">
    <property type="nucleotide sequence ID" value="NZ_FNXY01000002.1"/>
</dbReference>
<organism evidence="9 10">
    <name type="scientific">Dyadobacter koreensis</name>
    <dbReference type="NCBI Taxonomy" id="408657"/>
    <lineage>
        <taxon>Bacteria</taxon>
        <taxon>Pseudomonadati</taxon>
        <taxon>Bacteroidota</taxon>
        <taxon>Cytophagia</taxon>
        <taxon>Cytophagales</taxon>
        <taxon>Spirosomataceae</taxon>
        <taxon>Dyadobacter</taxon>
    </lineage>
</organism>
<dbReference type="Pfam" id="PF02016">
    <property type="entry name" value="Peptidase_S66"/>
    <property type="match status" value="1"/>
</dbReference>
<comment type="similarity">
    <text evidence="1">Belongs to the peptidase S66 family.</text>
</comment>
<evidence type="ECO:0000256" key="5">
    <source>
        <dbReference type="ARBA" id="ARBA00022825"/>
    </source>
</evidence>
<feature type="active site" description="Nucleophile" evidence="6">
    <location>
        <position position="113"/>
    </location>
</feature>
<dbReference type="GO" id="GO:0004180">
    <property type="term" value="F:carboxypeptidase activity"/>
    <property type="evidence" value="ECO:0007669"/>
    <property type="project" value="UniProtKB-KW"/>
</dbReference>
<keyword evidence="3" id="KW-0645">Protease</keyword>
<name>A0A1H6RR21_9BACT</name>
<evidence type="ECO:0000256" key="6">
    <source>
        <dbReference type="PIRSR" id="PIRSR028757-1"/>
    </source>
</evidence>
<evidence type="ECO:0000259" key="7">
    <source>
        <dbReference type="Pfam" id="PF02016"/>
    </source>
</evidence>
<dbReference type="Proteomes" id="UP000199532">
    <property type="component" value="Unassembled WGS sequence"/>
</dbReference>
<dbReference type="InterPro" id="IPR027461">
    <property type="entry name" value="Carboxypeptidase_A_C_sf"/>
</dbReference>
<dbReference type="AlphaFoldDB" id="A0A1H6RR21"/>
<dbReference type="PANTHER" id="PTHR30237:SF2">
    <property type="entry name" value="MUREIN TETRAPEPTIDE CARBOXYPEPTIDASE"/>
    <property type="match status" value="1"/>
</dbReference>
<dbReference type="CDD" id="cd07025">
    <property type="entry name" value="Peptidase_S66"/>
    <property type="match status" value="1"/>
</dbReference>
<dbReference type="STRING" id="408657.SAMN04487995_1351"/>
<dbReference type="EMBL" id="FNXY01000002">
    <property type="protein sequence ID" value="SEI55884.1"/>
    <property type="molecule type" value="Genomic_DNA"/>
</dbReference>
<protein>
    <submittedName>
        <fullName evidence="9">Muramoyltetrapeptide carboxypeptidase</fullName>
    </submittedName>
</protein>
<sequence>MPTIQIPPFLQPGDKIGIVAPASCIRYDDLLPGISLLQDQWKLKVVEGKTLKSSFNQFSASDADRLEDMQMMLDDPSIKAVIAARGGYGCSRIIDKIDFTNFLKSPKWIVGFSDLTVVLSQLYQLGYAGIHAPMVKSMTLEGAEKAAESLRQILFGELPGYSVAPHGFNTTGSAVAEMVGGNLCLLAHMLGSQTEIDTEGKILFIEDVNEYLYNLDRLMIQMKRAGKLSHLAGLIVGQFTDMRDNSSPSFGKTAYEIIKDHVAEYDYPVSFDFPVGHVADNRAIGIGFNAYLDVNKDGVELHFLSSAPTII</sequence>
<dbReference type="Pfam" id="PF17676">
    <property type="entry name" value="Peptidase_S66C"/>
    <property type="match status" value="1"/>
</dbReference>
<dbReference type="OrthoDB" id="9807329at2"/>